<evidence type="ECO:0000313" key="2">
    <source>
        <dbReference type="EMBL" id="MCI27573.1"/>
    </source>
</evidence>
<evidence type="ECO:0000313" key="3">
    <source>
        <dbReference type="Proteomes" id="UP000265520"/>
    </source>
</evidence>
<comment type="caution">
    <text evidence="2">The sequence shown here is derived from an EMBL/GenBank/DDBJ whole genome shotgun (WGS) entry which is preliminary data.</text>
</comment>
<organism evidence="2 3">
    <name type="scientific">Trifolium medium</name>
    <dbReference type="NCBI Taxonomy" id="97028"/>
    <lineage>
        <taxon>Eukaryota</taxon>
        <taxon>Viridiplantae</taxon>
        <taxon>Streptophyta</taxon>
        <taxon>Embryophyta</taxon>
        <taxon>Tracheophyta</taxon>
        <taxon>Spermatophyta</taxon>
        <taxon>Magnoliopsida</taxon>
        <taxon>eudicotyledons</taxon>
        <taxon>Gunneridae</taxon>
        <taxon>Pentapetalae</taxon>
        <taxon>rosids</taxon>
        <taxon>fabids</taxon>
        <taxon>Fabales</taxon>
        <taxon>Fabaceae</taxon>
        <taxon>Papilionoideae</taxon>
        <taxon>50 kb inversion clade</taxon>
        <taxon>NPAAA clade</taxon>
        <taxon>Hologalegina</taxon>
        <taxon>IRL clade</taxon>
        <taxon>Trifolieae</taxon>
        <taxon>Trifolium</taxon>
    </lineage>
</organism>
<dbReference type="AlphaFoldDB" id="A0A392QT62"/>
<protein>
    <submittedName>
        <fullName evidence="2">Uncharacterized protein</fullName>
    </submittedName>
</protein>
<reference evidence="2 3" key="1">
    <citation type="journal article" date="2018" name="Front. Plant Sci.">
        <title>Red Clover (Trifolium pratense) and Zigzag Clover (T. medium) - A Picture of Genomic Similarities and Differences.</title>
        <authorList>
            <person name="Dluhosova J."/>
            <person name="Istvanek J."/>
            <person name="Nedelnik J."/>
            <person name="Repkova J."/>
        </authorList>
    </citation>
    <scope>NUCLEOTIDE SEQUENCE [LARGE SCALE GENOMIC DNA]</scope>
    <source>
        <strain evidence="3">cv. 10/8</strain>
        <tissue evidence="2">Leaf</tissue>
    </source>
</reference>
<dbReference type="EMBL" id="LXQA010160209">
    <property type="protein sequence ID" value="MCI27573.1"/>
    <property type="molecule type" value="Genomic_DNA"/>
</dbReference>
<sequence>MESHNFNEDDFKSHGGKLKNLFDLNKLPEIEDSFEIESEIIEDSLDDNEIVEDSLDVTEIVEESDIESEEEGRQPVIRRMKQIWHEKENTEVDSGDCAPSTSCAFDSNENLHELNKDAEENDHLSPEREAVKNELINVLRIYFHGV</sequence>
<feature type="compositionally biased region" description="Acidic residues" evidence="1">
    <location>
        <begin position="61"/>
        <end position="70"/>
    </location>
</feature>
<evidence type="ECO:0000256" key="1">
    <source>
        <dbReference type="SAM" id="MobiDB-lite"/>
    </source>
</evidence>
<proteinExistence type="predicted"/>
<dbReference type="Proteomes" id="UP000265520">
    <property type="component" value="Unassembled WGS sequence"/>
</dbReference>
<name>A0A392QT62_9FABA</name>
<accession>A0A392QT62</accession>
<feature type="region of interest" description="Disordered" evidence="1">
    <location>
        <begin position="61"/>
        <end position="81"/>
    </location>
</feature>
<keyword evidence="3" id="KW-1185">Reference proteome</keyword>